<protein>
    <recommendedName>
        <fullName evidence="1">Glycine-rich domain-containing protein</fullName>
    </recommendedName>
</protein>
<dbReference type="Proteomes" id="UP000423725">
    <property type="component" value="Segment"/>
</dbReference>
<dbReference type="Pfam" id="PF21722">
    <property type="entry name" value="Gly_rich_2"/>
    <property type="match status" value="1"/>
</dbReference>
<gene>
    <name evidence="2" type="primary">33</name>
    <name evidence="2" type="ORF">SEA_YECEY3_33</name>
</gene>
<sequence>MPGIASALLNVPQLSLGTTPILKVSLGTVPVWPGFTPVTTEFTTAGAFSYTIPSGASGLDIIVLGSGACGKGMGFIDIWGPGGGGGQYSGVTLIRGTHFAAGLTSLSGVVGVGRASNGQGASLAGNPSTVTVTGYGTITGAGGAAGASTGGTSGGGAYNFVWNGVTYVGGAQQNTIGAAGLAPGGGGASHTITFGTGGAGANGKVWIRAF</sequence>
<evidence type="ECO:0000259" key="1">
    <source>
        <dbReference type="Pfam" id="PF21722"/>
    </source>
</evidence>
<dbReference type="EMBL" id="MN585979">
    <property type="protein sequence ID" value="QGJ88785.1"/>
    <property type="molecule type" value="Genomic_DNA"/>
</dbReference>
<dbReference type="KEGG" id="vg:64871076"/>
<organism evidence="2 3">
    <name type="scientific">Mycobacterium phage Yecey3</name>
    <dbReference type="NCBI Taxonomy" id="2656617"/>
    <lineage>
        <taxon>Viruses</taxon>
        <taxon>Duplodnaviria</taxon>
        <taxon>Heunggongvirae</taxon>
        <taxon>Uroviricota</taxon>
        <taxon>Caudoviricetes</taxon>
        <taxon>Yeceytrevirus</taxon>
        <taxon>Yeceytrevirus yecey3</taxon>
    </lineage>
</organism>
<evidence type="ECO:0000313" key="3">
    <source>
        <dbReference type="Proteomes" id="UP000423725"/>
    </source>
</evidence>
<keyword evidence="3" id="KW-1185">Reference proteome</keyword>
<accession>A0A649V9V4</accession>
<dbReference type="RefSeq" id="YP_010061458.1">
    <property type="nucleotide sequence ID" value="NC_054783.1"/>
</dbReference>
<proteinExistence type="predicted"/>
<dbReference type="InterPro" id="IPR049304">
    <property type="entry name" value="Gly_rich_dom"/>
</dbReference>
<feature type="domain" description="Glycine-rich" evidence="1">
    <location>
        <begin position="43"/>
        <end position="209"/>
    </location>
</feature>
<reference evidence="2 3" key="1">
    <citation type="submission" date="2019-10" db="EMBL/GenBank/DDBJ databases">
        <authorList>
            <person name="Curtis N."/>
            <person name="Kistler A.L."/>
            <person name="Garlena R.A."/>
            <person name="Russell D.A."/>
            <person name="Pope W.H."/>
            <person name="Jacobs-Sera D."/>
            <person name="Hatfull G.F."/>
        </authorList>
    </citation>
    <scope>NUCLEOTIDE SEQUENCE [LARGE SCALE GENOMIC DNA]</scope>
</reference>
<dbReference type="GeneID" id="64871076"/>
<evidence type="ECO:0000313" key="2">
    <source>
        <dbReference type="EMBL" id="QGJ88785.1"/>
    </source>
</evidence>
<name>A0A649V9V4_9CAUD</name>